<reference evidence="3" key="1">
    <citation type="submission" date="2016-11" db="UniProtKB">
        <authorList>
            <consortium name="WormBaseParasite"/>
        </authorList>
    </citation>
    <scope>IDENTIFICATION</scope>
</reference>
<feature type="chain" id="PRO_5009320810" evidence="1">
    <location>
        <begin position="22"/>
        <end position="75"/>
    </location>
</feature>
<organism evidence="2 3">
    <name type="scientific">Macrostomum lignano</name>
    <dbReference type="NCBI Taxonomy" id="282301"/>
    <lineage>
        <taxon>Eukaryota</taxon>
        <taxon>Metazoa</taxon>
        <taxon>Spiralia</taxon>
        <taxon>Lophotrochozoa</taxon>
        <taxon>Platyhelminthes</taxon>
        <taxon>Rhabditophora</taxon>
        <taxon>Macrostomorpha</taxon>
        <taxon>Macrostomida</taxon>
        <taxon>Macrostomidae</taxon>
        <taxon>Macrostomum</taxon>
    </lineage>
</organism>
<evidence type="ECO:0000313" key="2">
    <source>
        <dbReference type="Proteomes" id="UP000095280"/>
    </source>
</evidence>
<keyword evidence="1" id="KW-0732">Signal</keyword>
<name>A0A1I8IAH2_9PLAT</name>
<sequence>MINFININIFIFNVFLGVCWQRWQSAHSARFSAYDHIQVHSSLCLCSVWPGICPVSHFRRIFWCFQKADGNQGSY</sequence>
<dbReference type="WBParaSite" id="maker-uti_cns_0010898-snap-gene-0.4-mRNA-1">
    <property type="protein sequence ID" value="maker-uti_cns_0010898-snap-gene-0.4-mRNA-1"/>
    <property type="gene ID" value="maker-uti_cns_0010898-snap-gene-0.4"/>
</dbReference>
<dbReference type="AlphaFoldDB" id="A0A1I8IAH2"/>
<keyword evidence="2" id="KW-1185">Reference proteome</keyword>
<feature type="signal peptide" evidence="1">
    <location>
        <begin position="1"/>
        <end position="21"/>
    </location>
</feature>
<proteinExistence type="predicted"/>
<protein>
    <submittedName>
        <fullName evidence="3">Secreted protein</fullName>
    </submittedName>
</protein>
<accession>A0A1I8IAH2</accession>
<dbReference type="Proteomes" id="UP000095280">
    <property type="component" value="Unplaced"/>
</dbReference>
<evidence type="ECO:0000313" key="3">
    <source>
        <dbReference type="WBParaSite" id="maker-uti_cns_0010898-snap-gene-0.4-mRNA-1"/>
    </source>
</evidence>
<evidence type="ECO:0000256" key="1">
    <source>
        <dbReference type="SAM" id="SignalP"/>
    </source>
</evidence>